<protein>
    <submittedName>
        <fullName evidence="2">Uncharacterized protein</fullName>
    </submittedName>
</protein>
<gene>
    <name evidence="2" type="ORF">GCM10017161_41130</name>
</gene>
<dbReference type="EMBL" id="BNCK01000014">
    <property type="protein sequence ID" value="GHG07184.1"/>
    <property type="molecule type" value="Genomic_DNA"/>
</dbReference>
<dbReference type="AlphaFoldDB" id="A0A919BQY0"/>
<feature type="signal peptide" evidence="1">
    <location>
        <begin position="1"/>
        <end position="19"/>
    </location>
</feature>
<dbReference type="Proteomes" id="UP000623842">
    <property type="component" value="Unassembled WGS sequence"/>
</dbReference>
<reference evidence="2" key="2">
    <citation type="submission" date="2020-09" db="EMBL/GenBank/DDBJ databases">
        <authorList>
            <person name="Sun Q."/>
            <person name="Kim S."/>
        </authorList>
    </citation>
    <scope>NUCLEOTIDE SEQUENCE</scope>
    <source>
        <strain evidence="2">KCTC 42731</strain>
    </source>
</reference>
<accession>A0A919BQY0</accession>
<keyword evidence="3" id="KW-1185">Reference proteome</keyword>
<feature type="chain" id="PRO_5037669241" evidence="1">
    <location>
        <begin position="20"/>
        <end position="107"/>
    </location>
</feature>
<evidence type="ECO:0000256" key="1">
    <source>
        <dbReference type="SAM" id="SignalP"/>
    </source>
</evidence>
<dbReference type="RefSeq" id="WP_189774685.1">
    <property type="nucleotide sequence ID" value="NZ_BNCK01000014.1"/>
</dbReference>
<organism evidence="2 3">
    <name type="scientific">Thalassotalea marina</name>
    <dbReference type="NCBI Taxonomy" id="1673741"/>
    <lineage>
        <taxon>Bacteria</taxon>
        <taxon>Pseudomonadati</taxon>
        <taxon>Pseudomonadota</taxon>
        <taxon>Gammaproteobacteria</taxon>
        <taxon>Alteromonadales</taxon>
        <taxon>Colwelliaceae</taxon>
        <taxon>Thalassotalea</taxon>
    </lineage>
</organism>
<evidence type="ECO:0000313" key="2">
    <source>
        <dbReference type="EMBL" id="GHG07184.1"/>
    </source>
</evidence>
<proteinExistence type="predicted"/>
<reference evidence="2" key="1">
    <citation type="journal article" date="2014" name="Int. J. Syst. Evol. Microbiol.">
        <title>Complete genome sequence of Corynebacterium casei LMG S-19264T (=DSM 44701T), isolated from a smear-ripened cheese.</title>
        <authorList>
            <consortium name="US DOE Joint Genome Institute (JGI-PGF)"/>
            <person name="Walter F."/>
            <person name="Albersmeier A."/>
            <person name="Kalinowski J."/>
            <person name="Ruckert C."/>
        </authorList>
    </citation>
    <scope>NUCLEOTIDE SEQUENCE</scope>
    <source>
        <strain evidence="2">KCTC 42731</strain>
    </source>
</reference>
<keyword evidence="1" id="KW-0732">Signal</keyword>
<evidence type="ECO:0000313" key="3">
    <source>
        <dbReference type="Proteomes" id="UP000623842"/>
    </source>
</evidence>
<comment type="caution">
    <text evidence="2">The sequence shown here is derived from an EMBL/GenBank/DDBJ whole genome shotgun (WGS) entry which is preliminary data.</text>
</comment>
<sequence>MFKFISSLLFSALVFGVVAEEVPQTAFFGDKNAFKQPKDQGCYIGKTFYPVGTRKSMNHVELALYLKKTGYQASDGYAVMMRCLYLVDPLSDDHPLPKDRKFVWVAS</sequence>
<name>A0A919BQY0_9GAMM</name>